<dbReference type="GO" id="GO:0016020">
    <property type="term" value="C:membrane"/>
    <property type="evidence" value="ECO:0007669"/>
    <property type="project" value="UniProtKB-SubCell"/>
</dbReference>
<dbReference type="GO" id="GO:0005096">
    <property type="term" value="F:GTPase activator activity"/>
    <property type="evidence" value="ECO:0007669"/>
    <property type="project" value="UniProtKB-KW"/>
</dbReference>
<feature type="region of interest" description="Disordered" evidence="7">
    <location>
        <begin position="694"/>
        <end position="715"/>
    </location>
</feature>
<feature type="region of interest" description="Disordered" evidence="7">
    <location>
        <begin position="424"/>
        <end position="456"/>
    </location>
</feature>
<dbReference type="SUPFAM" id="SSF48350">
    <property type="entry name" value="GTPase activation domain, GAP"/>
    <property type="match status" value="1"/>
</dbReference>
<dbReference type="PROSITE" id="PS50018">
    <property type="entry name" value="RAS_GTPASE_ACTIV_2"/>
    <property type="match status" value="1"/>
</dbReference>
<comment type="caution">
    <text evidence="10">The sequence shown here is derived from an EMBL/GenBank/DDBJ whole genome shotgun (WGS) entry which is preliminary data.</text>
</comment>
<feature type="compositionally biased region" description="Basic and acidic residues" evidence="7">
    <location>
        <begin position="880"/>
        <end position="890"/>
    </location>
</feature>
<evidence type="ECO:0000313" key="10">
    <source>
        <dbReference type="EMBL" id="CAH3038266.1"/>
    </source>
</evidence>
<evidence type="ECO:0000256" key="4">
    <source>
        <dbReference type="ARBA" id="ARBA00022583"/>
    </source>
</evidence>
<comment type="similarity">
    <text evidence="2">Belongs to the GAPVD1 family.</text>
</comment>
<dbReference type="Gene3D" id="1.10.246.120">
    <property type="match status" value="1"/>
</dbReference>
<comment type="subcellular location">
    <subcellularLocation>
        <location evidence="1">Membrane</location>
        <topology evidence="1">Peripheral membrane protein</topology>
    </subcellularLocation>
</comment>
<dbReference type="SUPFAM" id="SSF109993">
    <property type="entry name" value="VPS9 domain"/>
    <property type="match status" value="1"/>
</dbReference>
<feature type="compositionally biased region" description="Basic and acidic residues" evidence="7">
    <location>
        <begin position="608"/>
        <end position="620"/>
    </location>
</feature>
<dbReference type="GO" id="GO:0005085">
    <property type="term" value="F:guanyl-nucleotide exchange factor activity"/>
    <property type="evidence" value="ECO:0007669"/>
    <property type="project" value="UniProtKB-KW"/>
</dbReference>
<dbReference type="GO" id="GO:0006897">
    <property type="term" value="P:endocytosis"/>
    <property type="evidence" value="ECO:0007669"/>
    <property type="project" value="UniProtKB-KW"/>
</dbReference>
<dbReference type="PROSITE" id="PS51205">
    <property type="entry name" value="VPS9"/>
    <property type="match status" value="1"/>
</dbReference>
<feature type="compositionally biased region" description="Low complexity" evidence="7">
    <location>
        <begin position="541"/>
        <end position="551"/>
    </location>
</feature>
<evidence type="ECO:0000259" key="9">
    <source>
        <dbReference type="PROSITE" id="PS51205"/>
    </source>
</evidence>
<feature type="compositionally biased region" description="Acidic residues" evidence="7">
    <location>
        <begin position="946"/>
        <end position="968"/>
    </location>
</feature>
<reference evidence="10 11" key="1">
    <citation type="submission" date="2022-05" db="EMBL/GenBank/DDBJ databases">
        <authorList>
            <consortium name="Genoscope - CEA"/>
            <person name="William W."/>
        </authorList>
    </citation>
    <scope>NUCLEOTIDE SEQUENCE [LARGE SCALE GENOMIC DNA]</scope>
</reference>
<keyword evidence="3" id="KW-0343">GTPase activation</keyword>
<feature type="compositionally biased region" description="Basic and acidic residues" evidence="7">
    <location>
        <begin position="767"/>
        <end position="777"/>
    </location>
</feature>
<feature type="region of interest" description="Disordered" evidence="7">
    <location>
        <begin position="938"/>
        <end position="968"/>
    </location>
</feature>
<feature type="compositionally biased region" description="Basic residues" evidence="7">
    <location>
        <begin position="834"/>
        <end position="850"/>
    </location>
</feature>
<dbReference type="InterPro" id="IPR008936">
    <property type="entry name" value="Rho_GTPase_activation_prot"/>
</dbReference>
<keyword evidence="11" id="KW-1185">Reference proteome</keyword>
<dbReference type="EMBL" id="CALNXJ010000004">
    <property type="protein sequence ID" value="CAH3038266.1"/>
    <property type="molecule type" value="Genomic_DNA"/>
</dbReference>
<sequence>MADDESIERNSLWHLQERLKQERLFVNKEKSEISSLNIEIQSTCERLYHLSWITRQQWKVVQRVRASPEECSHVVNRLDSARFVDASRHLGYLESKYWEFFKGLRENPSLVASTLAYADKINLDTSQLIRLLLNSLYGNCLLPQDENYVLMLMKHLIELKITGDESPEKFLQHKRNSFTSLFGILVESLFSAKLYLTAALHAPIMQVLSEDSLLQKRLPLKCTKFVENLKAKLYCFPQSLRWLMCQFANILSSHGMNDKEVRSMVLNLLFDCIVCPAIIRPEQFGITSDVQISEVASQNLQNIASCLQCLHSLYSSEDENARNLDMFSRIDPVCVTSFLDAILENQKDIQDFPNHKSLSGLCRNSVLITENELHALTSFLRMIEHSEDYKDIVNHKELEELLYPLPPQPEISPVEPITDLLAPPGPEYSIESPKTPKKKRAIKGKREDKTRKQSFGESQAAEFEGKIIKQYNPLYVENKSEGLKREFLQRMALMLKEGEDVLVISLGYSGIECPGLLSEEKVLGIKKPSKNEAGTTKSFRPRSSSSQFSKHIFSDKSVAKKGKEGCNKEESDDKEITTSHNNDKEHSSEVPQQIIAGSGNQDNNTDLPKSDTGEKTRTDLNDLLLRNTNSTTHATPDVLEGSTSNMQDSASVDLIDFGSESPEPLSPVSPEHFTENPLVEKQLPLAFETQAAGNRDSAISSGGSTRISSISTASTQSSGVEFTKECIFVDSGHGEILEENSNVQLPCLEPVDAPGNEFRKRSSVISDQERRDSKVSNRESTSSSTLTGYYGEGSNRDSQASFLSLDSEFPPRSGSSSTADDERESPAPREKKYSRAASLKRHLRNRKKSKGKDSFDGPDNVEKRSEKKEKGFFGKIRTARSKEKTKSSNARVYEELVEKTLDPFDITYRMAHPEMEEKTPKDIENVIKKYTDIARSTAEEEKLDAADGDDDDDDKDEEDDDIVDEEEKFENSKRKLRLVLCQADFQNLPMVHSENRIPEKSMSGKSQCQELLTFLHVQLAEAINLQDRALSAQLHETIRSVKDLPPQSFARLVESLQEDYKARAPYLAYLVNAHQGLLATHSHLERLVERVERDKIICRTYFTTSCVKLFLESKEKGEISRFTHNFQSLPTPDEKCALLEEFLETLGDEMEKHPIWSGVSDEQFQDSLVAIERAIMSSIYISAFYPFGGVDQQIDSTFHEHVINLQKVIHPNHKAVRVPKMYRKEAPWESAQKELLAINAYKTPTDKLKCVKRCCVTIMNLLCLASETSVPGADEFVPALVYVVIHANPEGLLSTMQYVNNFYDKRLSGEEAYYWMQFCAAIAFIKTLRYGSS</sequence>
<dbReference type="Pfam" id="PF18151">
    <property type="entry name" value="DUF5601"/>
    <property type="match status" value="1"/>
</dbReference>
<evidence type="ECO:0000256" key="5">
    <source>
        <dbReference type="ARBA" id="ARBA00022658"/>
    </source>
</evidence>
<dbReference type="InterPro" id="IPR045046">
    <property type="entry name" value="Vps9-like"/>
</dbReference>
<dbReference type="Pfam" id="PF00616">
    <property type="entry name" value="RasGAP"/>
    <property type="match status" value="1"/>
</dbReference>
<evidence type="ECO:0000256" key="1">
    <source>
        <dbReference type="ARBA" id="ARBA00004170"/>
    </source>
</evidence>
<feature type="compositionally biased region" description="Basic and acidic residues" evidence="7">
    <location>
        <begin position="552"/>
        <end position="588"/>
    </location>
</feature>
<dbReference type="PANTHER" id="PTHR23101:SF25">
    <property type="entry name" value="GTPASE-ACTIVATING PROTEIN AND VPS9 DOMAIN-CONTAINING PROTEIN 1"/>
    <property type="match status" value="1"/>
</dbReference>
<dbReference type="SMART" id="SM00167">
    <property type="entry name" value="VPS9"/>
    <property type="match status" value="1"/>
</dbReference>
<proteinExistence type="inferred from homology"/>
<evidence type="ECO:0000313" key="11">
    <source>
        <dbReference type="Proteomes" id="UP001159428"/>
    </source>
</evidence>
<accession>A0AAU9VUG2</accession>
<feature type="region of interest" description="Disordered" evidence="7">
    <location>
        <begin position="746"/>
        <end position="890"/>
    </location>
</feature>
<feature type="domain" description="Ras-GAP" evidence="8">
    <location>
        <begin position="223"/>
        <end position="312"/>
    </location>
</feature>
<dbReference type="PANTHER" id="PTHR23101">
    <property type="entry name" value="RAB GDP/GTP EXCHANGE FACTOR"/>
    <property type="match status" value="1"/>
</dbReference>
<evidence type="ECO:0000256" key="7">
    <source>
        <dbReference type="SAM" id="MobiDB-lite"/>
    </source>
</evidence>
<dbReference type="InterPro" id="IPR001936">
    <property type="entry name" value="RasGAP_dom"/>
</dbReference>
<dbReference type="Gene3D" id="1.20.1050.80">
    <property type="entry name" value="VPS9 domain"/>
    <property type="match status" value="1"/>
</dbReference>
<dbReference type="InterPro" id="IPR041545">
    <property type="entry name" value="DUF5601"/>
</dbReference>
<evidence type="ECO:0000256" key="3">
    <source>
        <dbReference type="ARBA" id="ARBA00022468"/>
    </source>
</evidence>
<feature type="compositionally biased region" description="Low complexity" evidence="7">
    <location>
        <begin position="697"/>
        <end position="715"/>
    </location>
</feature>
<dbReference type="GO" id="GO:0031267">
    <property type="term" value="F:small GTPase binding"/>
    <property type="evidence" value="ECO:0007669"/>
    <property type="project" value="TreeGrafter"/>
</dbReference>
<organism evidence="10 11">
    <name type="scientific">Pocillopora meandrina</name>
    <dbReference type="NCBI Taxonomy" id="46732"/>
    <lineage>
        <taxon>Eukaryota</taxon>
        <taxon>Metazoa</taxon>
        <taxon>Cnidaria</taxon>
        <taxon>Anthozoa</taxon>
        <taxon>Hexacorallia</taxon>
        <taxon>Scleractinia</taxon>
        <taxon>Astrocoeniina</taxon>
        <taxon>Pocilloporidae</taxon>
        <taxon>Pocillopora</taxon>
    </lineage>
</organism>
<dbReference type="Pfam" id="PF02204">
    <property type="entry name" value="VPS9"/>
    <property type="match status" value="1"/>
</dbReference>
<evidence type="ECO:0000259" key="8">
    <source>
        <dbReference type="PROSITE" id="PS50018"/>
    </source>
</evidence>
<dbReference type="InterPro" id="IPR037191">
    <property type="entry name" value="VPS9_dom_sf"/>
</dbReference>
<keyword evidence="4" id="KW-0254">Endocytosis</keyword>
<dbReference type="InterPro" id="IPR003123">
    <property type="entry name" value="VPS9"/>
</dbReference>
<evidence type="ECO:0008006" key="12">
    <source>
        <dbReference type="Google" id="ProtNLM"/>
    </source>
</evidence>
<gene>
    <name evidence="10" type="ORF">PMEA_00021594</name>
</gene>
<feature type="compositionally biased region" description="Low complexity" evidence="7">
    <location>
        <begin position="779"/>
        <end position="793"/>
    </location>
</feature>
<dbReference type="Gene3D" id="1.10.506.10">
    <property type="entry name" value="GTPase Activation - p120gap, domain 1"/>
    <property type="match status" value="1"/>
</dbReference>
<feature type="compositionally biased region" description="Polar residues" evidence="7">
    <location>
        <begin position="598"/>
        <end position="607"/>
    </location>
</feature>
<feature type="compositionally biased region" description="Basic and acidic residues" evidence="7">
    <location>
        <begin position="824"/>
        <end position="833"/>
    </location>
</feature>
<dbReference type="GO" id="GO:0051049">
    <property type="term" value="P:regulation of transport"/>
    <property type="evidence" value="ECO:0007669"/>
    <property type="project" value="UniProtKB-ARBA"/>
</dbReference>
<dbReference type="Proteomes" id="UP001159428">
    <property type="component" value="Unassembled WGS sequence"/>
</dbReference>
<keyword evidence="6" id="KW-0472">Membrane</keyword>
<dbReference type="FunFam" id="1.20.1050.80:FF:000001">
    <property type="entry name" value="GTPase-activating protein and VPS9 domain-containing protein 1 isoform X1"/>
    <property type="match status" value="1"/>
</dbReference>
<feature type="domain" description="VPS9" evidence="9">
    <location>
        <begin position="1192"/>
        <end position="1333"/>
    </location>
</feature>
<dbReference type="GO" id="GO:0005829">
    <property type="term" value="C:cytosol"/>
    <property type="evidence" value="ECO:0007669"/>
    <property type="project" value="TreeGrafter"/>
</dbReference>
<dbReference type="GO" id="GO:0030139">
    <property type="term" value="C:endocytic vesicle"/>
    <property type="evidence" value="ECO:0007669"/>
    <property type="project" value="TreeGrafter"/>
</dbReference>
<keyword evidence="5" id="KW-0344">Guanine-nucleotide releasing factor</keyword>
<protein>
    <recommendedName>
        <fullName evidence="12">GTPase-activating protein and VPS9 domain-containing protein 1</fullName>
    </recommendedName>
</protein>
<name>A0AAU9VUG2_9CNID</name>
<feature type="compositionally biased region" description="Basic and acidic residues" evidence="7">
    <location>
        <begin position="851"/>
        <end position="872"/>
    </location>
</feature>
<feature type="region of interest" description="Disordered" evidence="7">
    <location>
        <begin position="528"/>
        <end position="645"/>
    </location>
</feature>
<evidence type="ECO:0000256" key="2">
    <source>
        <dbReference type="ARBA" id="ARBA00008489"/>
    </source>
</evidence>
<feature type="compositionally biased region" description="Low complexity" evidence="7">
    <location>
        <begin position="621"/>
        <end position="632"/>
    </location>
</feature>
<evidence type="ECO:0000256" key="6">
    <source>
        <dbReference type="ARBA" id="ARBA00023136"/>
    </source>
</evidence>